<dbReference type="AlphaFoldDB" id="A0A0F4T5B4"/>
<dbReference type="GO" id="GO:0003700">
    <property type="term" value="F:DNA-binding transcription factor activity"/>
    <property type="evidence" value="ECO:0007669"/>
    <property type="project" value="TreeGrafter"/>
</dbReference>
<dbReference type="PANTHER" id="PTHR30055">
    <property type="entry name" value="HTH-TYPE TRANSCRIPTIONAL REGULATOR RUTR"/>
    <property type="match status" value="1"/>
</dbReference>
<dbReference type="PROSITE" id="PS50977">
    <property type="entry name" value="HTH_TETR_2"/>
    <property type="match status" value="1"/>
</dbReference>
<sequence>MTTDNSLPNAPTRLVEATIRVLATSGPSEVKARSVASEAGLSTMGVYTHFGGVPELLQAVADEGFKRLAAVFKRVPITDDPITDLCAMLLACRDLARSNPHLYDLMFGLSIDGRYSPSRGTMTSIANGQSEAFKATYAILIDACARLVDAKCVRKIDPALIAPQLWSAAHGFIMLELAGHFSGMENPASQILVATCNNIVVGLGAKREKVESSTAGVIAGSATALEP</sequence>
<keyword evidence="2 4" id="KW-0238">DNA-binding</keyword>
<keyword evidence="1" id="KW-0805">Transcription regulation</keyword>
<evidence type="ECO:0000256" key="1">
    <source>
        <dbReference type="ARBA" id="ARBA00023015"/>
    </source>
</evidence>
<keyword evidence="3" id="KW-0804">Transcription</keyword>
<accession>A0A0F4T5B4</accession>
<organism evidence="6 7">
    <name type="scientific">Pseudomonas fluorescens</name>
    <dbReference type="NCBI Taxonomy" id="294"/>
    <lineage>
        <taxon>Bacteria</taxon>
        <taxon>Pseudomonadati</taxon>
        <taxon>Pseudomonadota</taxon>
        <taxon>Gammaproteobacteria</taxon>
        <taxon>Pseudomonadales</taxon>
        <taxon>Pseudomonadaceae</taxon>
        <taxon>Pseudomonas</taxon>
    </lineage>
</organism>
<dbReference type="InterPro" id="IPR009057">
    <property type="entry name" value="Homeodomain-like_sf"/>
</dbReference>
<reference evidence="6 7" key="1">
    <citation type="submission" date="2015-03" db="EMBL/GenBank/DDBJ databases">
        <title>Comparative genomics of Pseudomonas insights into diversity of traits involved in vanlence and defense.</title>
        <authorList>
            <person name="Qin Y."/>
        </authorList>
    </citation>
    <scope>NUCLEOTIDE SEQUENCE [LARGE SCALE GENOMIC DNA]</scope>
    <source>
        <strain evidence="6 7">C8</strain>
    </source>
</reference>
<dbReference type="Pfam" id="PF00440">
    <property type="entry name" value="TetR_N"/>
    <property type="match status" value="1"/>
</dbReference>
<dbReference type="Pfam" id="PF13305">
    <property type="entry name" value="TetR_C_33"/>
    <property type="match status" value="1"/>
</dbReference>
<dbReference type="InterPro" id="IPR025996">
    <property type="entry name" value="MT1864/Rv1816-like_C"/>
</dbReference>
<evidence type="ECO:0000313" key="7">
    <source>
        <dbReference type="Proteomes" id="UP000033588"/>
    </source>
</evidence>
<evidence type="ECO:0000256" key="3">
    <source>
        <dbReference type="ARBA" id="ARBA00023163"/>
    </source>
</evidence>
<gene>
    <name evidence="6" type="ORF">VC35_25225</name>
</gene>
<comment type="caution">
    <text evidence="6">The sequence shown here is derived from an EMBL/GenBank/DDBJ whole genome shotgun (WGS) entry which is preliminary data.</text>
</comment>
<dbReference type="InterPro" id="IPR036271">
    <property type="entry name" value="Tet_transcr_reg_TetR-rel_C_sf"/>
</dbReference>
<dbReference type="Proteomes" id="UP000033588">
    <property type="component" value="Unassembled WGS sequence"/>
</dbReference>
<evidence type="ECO:0000256" key="2">
    <source>
        <dbReference type="ARBA" id="ARBA00023125"/>
    </source>
</evidence>
<evidence type="ECO:0000259" key="5">
    <source>
        <dbReference type="PROSITE" id="PS50977"/>
    </source>
</evidence>
<feature type="domain" description="HTH tetR-type" evidence="5">
    <location>
        <begin position="8"/>
        <end position="68"/>
    </location>
</feature>
<dbReference type="SUPFAM" id="SSF48498">
    <property type="entry name" value="Tetracyclin repressor-like, C-terminal domain"/>
    <property type="match status" value="1"/>
</dbReference>
<name>A0A0F4T5B4_PSEFL</name>
<evidence type="ECO:0000256" key="4">
    <source>
        <dbReference type="PROSITE-ProRule" id="PRU00335"/>
    </source>
</evidence>
<evidence type="ECO:0000313" key="6">
    <source>
        <dbReference type="EMBL" id="KJZ39329.1"/>
    </source>
</evidence>
<dbReference type="RefSeq" id="WP_046043296.1">
    <property type="nucleotide sequence ID" value="NZ_LACC01000038.1"/>
</dbReference>
<dbReference type="PATRIC" id="fig|294.132.peg.4368"/>
<protein>
    <recommendedName>
        <fullName evidence="5">HTH tetR-type domain-containing protein</fullName>
    </recommendedName>
</protein>
<dbReference type="SUPFAM" id="SSF46689">
    <property type="entry name" value="Homeodomain-like"/>
    <property type="match status" value="1"/>
</dbReference>
<proteinExistence type="predicted"/>
<dbReference type="Gene3D" id="1.10.357.10">
    <property type="entry name" value="Tetracycline Repressor, domain 2"/>
    <property type="match status" value="1"/>
</dbReference>
<dbReference type="PANTHER" id="PTHR30055:SF209">
    <property type="entry name" value="POSSIBLE TRANSCRIPTIONAL REGULATORY PROTEIN (PROBABLY TETR-FAMILY)"/>
    <property type="match status" value="1"/>
</dbReference>
<dbReference type="EMBL" id="LACC01000038">
    <property type="protein sequence ID" value="KJZ39329.1"/>
    <property type="molecule type" value="Genomic_DNA"/>
</dbReference>
<feature type="DNA-binding region" description="H-T-H motif" evidence="4">
    <location>
        <begin position="31"/>
        <end position="50"/>
    </location>
</feature>
<dbReference type="OrthoDB" id="5293556at2"/>
<dbReference type="GO" id="GO:0000976">
    <property type="term" value="F:transcription cis-regulatory region binding"/>
    <property type="evidence" value="ECO:0007669"/>
    <property type="project" value="TreeGrafter"/>
</dbReference>
<dbReference type="InterPro" id="IPR001647">
    <property type="entry name" value="HTH_TetR"/>
</dbReference>
<dbReference type="InterPro" id="IPR050109">
    <property type="entry name" value="HTH-type_TetR-like_transc_reg"/>
</dbReference>